<dbReference type="NCBIfam" id="NF007757">
    <property type="entry name" value="PRK10438.1"/>
    <property type="match status" value="1"/>
</dbReference>
<accession>A0ABP7GUM7</accession>
<organism evidence="2 3">
    <name type="scientific">Corallibacter vietnamensis</name>
    <dbReference type="NCBI Taxonomy" id="904130"/>
    <lineage>
        <taxon>Bacteria</taxon>
        <taxon>Pseudomonadati</taxon>
        <taxon>Bacteroidota</taxon>
        <taxon>Flavobacteriia</taxon>
        <taxon>Flavobacteriales</taxon>
        <taxon>Flavobacteriaceae</taxon>
        <taxon>Corallibacter</taxon>
    </lineage>
</organism>
<reference evidence="3" key="1">
    <citation type="journal article" date="2019" name="Int. J. Syst. Evol. Microbiol.">
        <title>The Global Catalogue of Microorganisms (GCM) 10K type strain sequencing project: providing services to taxonomists for standard genome sequencing and annotation.</title>
        <authorList>
            <consortium name="The Broad Institute Genomics Platform"/>
            <consortium name="The Broad Institute Genome Sequencing Center for Infectious Disease"/>
            <person name="Wu L."/>
            <person name="Ma J."/>
        </authorList>
    </citation>
    <scope>NUCLEOTIDE SEQUENCE [LARGE SCALE GENOMIC DNA]</scope>
    <source>
        <strain evidence="3">JCM 17525</strain>
    </source>
</reference>
<gene>
    <name evidence="2" type="ORF">GCM10022271_03990</name>
</gene>
<dbReference type="PANTHER" id="PTHR47799">
    <property type="entry name" value="OMEGA-AMIDASE YAFV"/>
    <property type="match status" value="1"/>
</dbReference>
<dbReference type="Proteomes" id="UP001501456">
    <property type="component" value="Unassembled WGS sequence"/>
</dbReference>
<dbReference type="Pfam" id="PF00795">
    <property type="entry name" value="CN_hydrolase"/>
    <property type="match status" value="1"/>
</dbReference>
<evidence type="ECO:0000259" key="1">
    <source>
        <dbReference type="PROSITE" id="PS50263"/>
    </source>
</evidence>
<dbReference type="PROSITE" id="PS50263">
    <property type="entry name" value="CN_HYDROLASE"/>
    <property type="match status" value="1"/>
</dbReference>
<keyword evidence="3" id="KW-1185">Reference proteome</keyword>
<name>A0ABP7GUM7_9FLAO</name>
<dbReference type="CDD" id="cd07575">
    <property type="entry name" value="Xc-1258_like"/>
    <property type="match status" value="1"/>
</dbReference>
<evidence type="ECO:0000313" key="3">
    <source>
        <dbReference type="Proteomes" id="UP001501456"/>
    </source>
</evidence>
<evidence type="ECO:0000313" key="2">
    <source>
        <dbReference type="EMBL" id="GAA3775040.1"/>
    </source>
</evidence>
<dbReference type="SUPFAM" id="SSF56317">
    <property type="entry name" value="Carbon-nitrogen hydrolase"/>
    <property type="match status" value="1"/>
</dbReference>
<feature type="domain" description="CN hydrolase" evidence="1">
    <location>
        <begin position="5"/>
        <end position="242"/>
    </location>
</feature>
<dbReference type="InterPro" id="IPR036526">
    <property type="entry name" value="C-N_Hydrolase_sf"/>
</dbReference>
<dbReference type="InterPro" id="IPR003010">
    <property type="entry name" value="C-N_Hydrolase"/>
</dbReference>
<dbReference type="PANTHER" id="PTHR47799:SF1">
    <property type="entry name" value="OMEGA-AMIDASE YAFV"/>
    <property type="match status" value="1"/>
</dbReference>
<dbReference type="EMBL" id="BAABBI010000001">
    <property type="protein sequence ID" value="GAA3775040.1"/>
    <property type="molecule type" value="Genomic_DNA"/>
</dbReference>
<dbReference type="InterPro" id="IPR052737">
    <property type="entry name" value="Omega-amidase_YafV"/>
</dbReference>
<comment type="caution">
    <text evidence="2">The sequence shown here is derived from an EMBL/GenBank/DDBJ whole genome shotgun (WGS) entry which is preliminary data.</text>
</comment>
<dbReference type="Gene3D" id="3.60.110.10">
    <property type="entry name" value="Carbon-nitrogen hydrolase"/>
    <property type="match status" value="1"/>
</dbReference>
<protein>
    <submittedName>
        <fullName evidence="2">Nitrilase family protein</fullName>
    </submittedName>
</protein>
<dbReference type="RefSeq" id="WP_344726532.1">
    <property type="nucleotide sequence ID" value="NZ_BAABBI010000001.1"/>
</dbReference>
<sequence>MQDQLKVAFIQTELFWENPLENRAYFENKIAQLPNKVDVVLLPEMFTTGFTMNAKSVAETMNGDTVSWMKTIAKTHNIALAGSLVIEEDACYYNRLLFVKPDETLEVYDKRHTFTLAGEDKVYTSGTKKQIVTYKGWKLCLMVCYDLRFPVWARNTDDYDVLIYVANWPKPRIAAWDALLKARAIENMCYVIGVNRVGYDEKQNEYCGHSAVYDVLGTSITALRPNKAYTETVILERNHINFYRNKLKFLQDRDMFTLE</sequence>
<proteinExistence type="predicted"/>